<dbReference type="EMBL" id="FNZR01000012">
    <property type="protein sequence ID" value="SEL87147.1"/>
    <property type="molecule type" value="Genomic_DNA"/>
</dbReference>
<evidence type="ECO:0000256" key="1">
    <source>
        <dbReference type="SAM" id="MobiDB-lite"/>
    </source>
</evidence>
<dbReference type="AlphaFoldDB" id="A0A1H7TTA5"/>
<evidence type="ECO:0000313" key="2">
    <source>
        <dbReference type="EMBL" id="SEL87147.1"/>
    </source>
</evidence>
<feature type="compositionally biased region" description="Basic and acidic residues" evidence="1">
    <location>
        <begin position="9"/>
        <end position="40"/>
    </location>
</feature>
<protein>
    <submittedName>
        <fullName evidence="2">Uncharacterized protein</fullName>
    </submittedName>
</protein>
<sequence>MLVCFLHMGKHEEFEPQDSKQDQKKDKQIVKRPEDNRYTSKEANLANPALKKTYSEQPPTKHNSKT</sequence>
<gene>
    <name evidence="2" type="ORF">SAMN05421740_11231</name>
</gene>
<dbReference type="Proteomes" id="UP000198916">
    <property type="component" value="Unassembled WGS sequence"/>
</dbReference>
<organism evidence="2 3">
    <name type="scientific">Parapedobacter koreensis</name>
    <dbReference type="NCBI Taxonomy" id="332977"/>
    <lineage>
        <taxon>Bacteria</taxon>
        <taxon>Pseudomonadati</taxon>
        <taxon>Bacteroidota</taxon>
        <taxon>Sphingobacteriia</taxon>
        <taxon>Sphingobacteriales</taxon>
        <taxon>Sphingobacteriaceae</taxon>
        <taxon>Parapedobacter</taxon>
    </lineage>
</organism>
<accession>A0A1H7TTA5</accession>
<reference evidence="3" key="1">
    <citation type="submission" date="2016-10" db="EMBL/GenBank/DDBJ databases">
        <authorList>
            <person name="Varghese N."/>
            <person name="Submissions S."/>
        </authorList>
    </citation>
    <scope>NUCLEOTIDE SEQUENCE [LARGE SCALE GENOMIC DNA]</scope>
    <source>
        <strain evidence="3">Jip14</strain>
    </source>
</reference>
<feature type="compositionally biased region" description="Polar residues" evidence="1">
    <location>
        <begin position="55"/>
        <end position="66"/>
    </location>
</feature>
<dbReference type="STRING" id="332977.SAMN05421740_11231"/>
<feature type="region of interest" description="Disordered" evidence="1">
    <location>
        <begin position="8"/>
        <end position="66"/>
    </location>
</feature>
<keyword evidence="3" id="KW-1185">Reference proteome</keyword>
<name>A0A1H7TTA5_9SPHI</name>
<proteinExistence type="predicted"/>
<evidence type="ECO:0000313" key="3">
    <source>
        <dbReference type="Proteomes" id="UP000198916"/>
    </source>
</evidence>